<dbReference type="InterPro" id="IPR000792">
    <property type="entry name" value="Tscrpt_reg_LuxR_C"/>
</dbReference>
<sequence>MPMNPPPNGWDRPEQALSRAMEVLSAPLGDTMGRLSAALAELVPHLALARMSAVCAFTPTQFAGDESVTARIAGTELGSVAVRVEAGRPWQGEAELGGVPYPVLAVASAPDGLPEAGALLVVVRTSGEPLPEPVAGVVQGLWDLVTVHTARRTSDAEPAQAAVSRAAASARARAIAELTDAHSTALFSILGTLRAVALDDAAARRGAVDLAVTALVRLRAGVELDRELSEEPADAAFGRLTDELRPLLRHSPVTLDLRPPDSRRTLPADVAHAARAAVRVAVLAMLEQGAELRRLHIGWQVAEDAGDIGALRVVVRDDGPGRLTPEALSAHRITDRLAALDGHLVLDALDGWGTTVTVTLPLDTPEAARPAAADPLETLHPREREVLQQLTLGRRNREIAQALHISESTVKFHVANILGKLGAGSRGEAVALAHRAGPAPVRPVRAVTG</sequence>
<evidence type="ECO:0000256" key="2">
    <source>
        <dbReference type="ARBA" id="ARBA00023125"/>
    </source>
</evidence>
<dbReference type="PANTHER" id="PTHR44688">
    <property type="entry name" value="DNA-BINDING TRANSCRIPTIONAL ACTIVATOR DEVR_DOSR"/>
    <property type="match status" value="1"/>
</dbReference>
<dbReference type="Gene3D" id="1.10.10.10">
    <property type="entry name" value="Winged helix-like DNA-binding domain superfamily/Winged helix DNA-binding domain"/>
    <property type="match status" value="1"/>
</dbReference>
<name>A0ABV8HG01_9ACTN</name>
<comment type="caution">
    <text evidence="5">The sequence shown here is derived from an EMBL/GenBank/DDBJ whole genome shotgun (WGS) entry which is preliminary data.</text>
</comment>
<evidence type="ECO:0000256" key="3">
    <source>
        <dbReference type="ARBA" id="ARBA00023163"/>
    </source>
</evidence>
<organism evidence="5 6">
    <name type="scientific">Streptomyces polygonati</name>
    <dbReference type="NCBI Taxonomy" id="1617087"/>
    <lineage>
        <taxon>Bacteria</taxon>
        <taxon>Bacillati</taxon>
        <taxon>Actinomycetota</taxon>
        <taxon>Actinomycetes</taxon>
        <taxon>Kitasatosporales</taxon>
        <taxon>Streptomycetaceae</taxon>
        <taxon>Streptomyces</taxon>
    </lineage>
</organism>
<evidence type="ECO:0000313" key="6">
    <source>
        <dbReference type="Proteomes" id="UP001595765"/>
    </source>
</evidence>
<keyword evidence="1" id="KW-0805">Transcription regulation</keyword>
<keyword evidence="3" id="KW-0804">Transcription</keyword>
<dbReference type="SMART" id="SM00421">
    <property type="entry name" value="HTH_LUXR"/>
    <property type="match status" value="1"/>
</dbReference>
<gene>
    <name evidence="5" type="ORF">ACFO3J_04875</name>
</gene>
<dbReference type="EMBL" id="JBHSBB010000005">
    <property type="protein sequence ID" value="MFC4030800.1"/>
    <property type="molecule type" value="Genomic_DNA"/>
</dbReference>
<evidence type="ECO:0000256" key="1">
    <source>
        <dbReference type="ARBA" id="ARBA00023015"/>
    </source>
</evidence>
<dbReference type="SUPFAM" id="SSF55874">
    <property type="entry name" value="ATPase domain of HSP90 chaperone/DNA topoisomerase II/histidine kinase"/>
    <property type="match status" value="1"/>
</dbReference>
<evidence type="ECO:0000313" key="5">
    <source>
        <dbReference type="EMBL" id="MFC4030800.1"/>
    </source>
</evidence>
<feature type="domain" description="HTH luxR-type" evidence="4">
    <location>
        <begin position="372"/>
        <end position="437"/>
    </location>
</feature>
<proteinExistence type="predicted"/>
<dbReference type="Proteomes" id="UP001595765">
    <property type="component" value="Unassembled WGS sequence"/>
</dbReference>
<keyword evidence="2" id="KW-0238">DNA-binding</keyword>
<dbReference type="Gene3D" id="3.30.565.10">
    <property type="entry name" value="Histidine kinase-like ATPase, C-terminal domain"/>
    <property type="match status" value="1"/>
</dbReference>
<accession>A0ABV8HG01</accession>
<dbReference type="PROSITE" id="PS50043">
    <property type="entry name" value="HTH_LUXR_2"/>
    <property type="match status" value="1"/>
</dbReference>
<reference evidence="6" key="1">
    <citation type="journal article" date="2019" name="Int. J. Syst. Evol. Microbiol.">
        <title>The Global Catalogue of Microorganisms (GCM) 10K type strain sequencing project: providing services to taxonomists for standard genome sequencing and annotation.</title>
        <authorList>
            <consortium name="The Broad Institute Genomics Platform"/>
            <consortium name="The Broad Institute Genome Sequencing Center for Infectious Disease"/>
            <person name="Wu L."/>
            <person name="Ma J."/>
        </authorList>
    </citation>
    <scope>NUCLEOTIDE SEQUENCE [LARGE SCALE GENOMIC DNA]</scope>
    <source>
        <strain evidence="6">CGMCC 4.7237</strain>
    </source>
</reference>
<dbReference type="InterPro" id="IPR036388">
    <property type="entry name" value="WH-like_DNA-bd_sf"/>
</dbReference>
<dbReference type="PANTHER" id="PTHR44688:SF16">
    <property type="entry name" value="DNA-BINDING TRANSCRIPTIONAL ACTIVATOR DEVR_DOSR"/>
    <property type="match status" value="1"/>
</dbReference>
<dbReference type="Pfam" id="PF00196">
    <property type="entry name" value="GerE"/>
    <property type="match status" value="1"/>
</dbReference>
<dbReference type="InterPro" id="IPR016032">
    <property type="entry name" value="Sig_transdc_resp-reg_C-effctor"/>
</dbReference>
<keyword evidence="6" id="KW-1185">Reference proteome</keyword>
<dbReference type="SUPFAM" id="SSF46894">
    <property type="entry name" value="C-terminal effector domain of the bipartite response regulators"/>
    <property type="match status" value="1"/>
</dbReference>
<protein>
    <submittedName>
        <fullName evidence="5">LuxR C-terminal-related transcriptional regulator</fullName>
    </submittedName>
</protein>
<dbReference type="PRINTS" id="PR00038">
    <property type="entry name" value="HTHLUXR"/>
</dbReference>
<dbReference type="RefSeq" id="WP_386426430.1">
    <property type="nucleotide sequence ID" value="NZ_JBHSBB010000005.1"/>
</dbReference>
<evidence type="ECO:0000259" key="4">
    <source>
        <dbReference type="PROSITE" id="PS50043"/>
    </source>
</evidence>
<dbReference type="PROSITE" id="PS00622">
    <property type="entry name" value="HTH_LUXR_1"/>
    <property type="match status" value="1"/>
</dbReference>
<dbReference type="CDD" id="cd06170">
    <property type="entry name" value="LuxR_C_like"/>
    <property type="match status" value="1"/>
</dbReference>
<dbReference type="InterPro" id="IPR036890">
    <property type="entry name" value="HATPase_C_sf"/>
</dbReference>